<keyword evidence="2" id="KW-0012">Acyltransferase</keyword>
<evidence type="ECO:0000313" key="4">
    <source>
        <dbReference type="EMBL" id="RHW47445.1"/>
    </source>
</evidence>
<protein>
    <submittedName>
        <fullName evidence="4">GNAT family N-acetyltransferase</fullName>
    </submittedName>
</protein>
<feature type="domain" description="N-acetyltransferase" evidence="3">
    <location>
        <begin position="140"/>
        <end position="278"/>
    </location>
</feature>
<evidence type="ECO:0000313" key="5">
    <source>
        <dbReference type="Proteomes" id="UP000285376"/>
    </source>
</evidence>
<dbReference type="Gene3D" id="3.40.630.30">
    <property type="match status" value="1"/>
</dbReference>
<dbReference type="SUPFAM" id="SSF55729">
    <property type="entry name" value="Acyl-CoA N-acyltransferases (Nat)"/>
    <property type="match status" value="1"/>
</dbReference>
<dbReference type="Pfam" id="PF00583">
    <property type="entry name" value="Acetyltransf_1"/>
    <property type="match status" value="1"/>
</dbReference>
<proteinExistence type="predicted"/>
<dbReference type="GO" id="GO:0016747">
    <property type="term" value="F:acyltransferase activity, transferring groups other than amino-acyl groups"/>
    <property type="evidence" value="ECO:0007669"/>
    <property type="project" value="InterPro"/>
</dbReference>
<dbReference type="CDD" id="cd04301">
    <property type="entry name" value="NAT_SF"/>
    <property type="match status" value="1"/>
</dbReference>
<dbReference type="EMBL" id="QWLM01000002">
    <property type="protein sequence ID" value="RHW47445.1"/>
    <property type="molecule type" value="Genomic_DNA"/>
</dbReference>
<dbReference type="Proteomes" id="UP000285376">
    <property type="component" value="Unassembled WGS sequence"/>
</dbReference>
<evidence type="ECO:0000256" key="1">
    <source>
        <dbReference type="ARBA" id="ARBA00022679"/>
    </source>
</evidence>
<name>A0A417Z9Y2_9MICO</name>
<dbReference type="PANTHER" id="PTHR43877:SF1">
    <property type="entry name" value="ACETYLTRANSFERASE"/>
    <property type="match status" value="1"/>
</dbReference>
<dbReference type="InterPro" id="IPR050832">
    <property type="entry name" value="Bact_Acetyltransf"/>
</dbReference>
<dbReference type="InterPro" id="IPR000182">
    <property type="entry name" value="GNAT_dom"/>
</dbReference>
<evidence type="ECO:0000259" key="3">
    <source>
        <dbReference type="PROSITE" id="PS51186"/>
    </source>
</evidence>
<accession>A0A417Z9Y2</accession>
<dbReference type="InterPro" id="IPR016181">
    <property type="entry name" value="Acyl_CoA_acyltransferase"/>
</dbReference>
<sequence length="278" mass="29943">METFQGDDAGPAQLHPGDLGWNMRDGAASAAKVLRLWSHNGDPIAIGMLDTDTDASVIRLAVSPTVGDDETIATRIADDLDGRDLLPQEPASAEVRFGSALQQVLRDRGWTDGDGWACFTSDLSHPTPSHPVRKAVVDGSAAEGVPDAVVHDIVRAHLAAWERSTLTVKKWHEMAVGPAFRHGRFIVLYADDVPVATAAVWSAGPGRPGLIEPLGVDRDQRGRGYGREIVNACAAELRDMDASSMKVATPVTQWPAVPLYEATMRRLPDVPDLVRPTH</sequence>
<dbReference type="RefSeq" id="WP_118912344.1">
    <property type="nucleotide sequence ID" value="NZ_CBCRVH010000002.1"/>
</dbReference>
<comment type="caution">
    <text evidence="4">The sequence shown here is derived from an EMBL/GenBank/DDBJ whole genome shotgun (WGS) entry which is preliminary data.</text>
</comment>
<dbReference type="PANTHER" id="PTHR43877">
    <property type="entry name" value="AMINOALKYLPHOSPHONATE N-ACETYLTRANSFERASE-RELATED-RELATED"/>
    <property type="match status" value="1"/>
</dbReference>
<evidence type="ECO:0000256" key="2">
    <source>
        <dbReference type="ARBA" id="ARBA00023315"/>
    </source>
</evidence>
<gene>
    <name evidence="4" type="ORF">D1832_01650</name>
</gene>
<reference evidence="4 5" key="1">
    <citation type="submission" date="2018-08" db="EMBL/GenBank/DDBJ databases">
        <title>Whole genome sequence analysis of Dermacoccus abyssi bacteria isolated from Deep Mariana trench Micromonospora spp reveals genes involved in the environmental adaptation and production of secondary metabolites.</title>
        <authorList>
            <person name="Abdel-Mageed W.M."/>
            <person name="Lehri B."/>
            <person name="Nouioui I."/>
            <person name="Goodfellow I."/>
            <person name="Jaspars M."/>
            <person name="Karlyshev A."/>
        </authorList>
    </citation>
    <scope>NUCLEOTIDE SEQUENCE [LARGE SCALE GENOMIC DNA]</scope>
    <source>
        <strain evidence="4 5">MT1.1</strain>
    </source>
</reference>
<dbReference type="PROSITE" id="PS51186">
    <property type="entry name" value="GNAT"/>
    <property type="match status" value="1"/>
</dbReference>
<keyword evidence="1 4" id="KW-0808">Transferase</keyword>
<dbReference type="AlphaFoldDB" id="A0A417Z9Y2"/>
<organism evidence="4 5">
    <name type="scientific">Dermacoccus abyssi</name>
    <dbReference type="NCBI Taxonomy" id="322596"/>
    <lineage>
        <taxon>Bacteria</taxon>
        <taxon>Bacillati</taxon>
        <taxon>Actinomycetota</taxon>
        <taxon>Actinomycetes</taxon>
        <taxon>Micrococcales</taxon>
        <taxon>Dermacoccaceae</taxon>
        <taxon>Dermacoccus</taxon>
    </lineage>
</organism>